<gene>
    <name evidence="1" type="ORF">AFUS01_LOCUS40763</name>
</gene>
<evidence type="ECO:0000313" key="2">
    <source>
        <dbReference type="Proteomes" id="UP000708208"/>
    </source>
</evidence>
<name>A0A8J2PRM0_9HEXA</name>
<feature type="non-terminal residue" evidence="1">
    <location>
        <position position="1"/>
    </location>
</feature>
<sequence length="33" mass="3870">QDIAEEIPNDLALIVEIVNYLDVNLTDYQFYII</sequence>
<reference evidence="1" key="1">
    <citation type="submission" date="2021-06" db="EMBL/GenBank/DDBJ databases">
        <authorList>
            <person name="Hodson N. C."/>
            <person name="Mongue J. A."/>
            <person name="Jaron S. K."/>
        </authorList>
    </citation>
    <scope>NUCLEOTIDE SEQUENCE</scope>
</reference>
<dbReference type="Proteomes" id="UP000708208">
    <property type="component" value="Unassembled WGS sequence"/>
</dbReference>
<accession>A0A8J2PRM0</accession>
<evidence type="ECO:0000313" key="1">
    <source>
        <dbReference type="EMBL" id="CAG7830999.1"/>
    </source>
</evidence>
<comment type="caution">
    <text evidence="1">The sequence shown here is derived from an EMBL/GenBank/DDBJ whole genome shotgun (WGS) entry which is preliminary data.</text>
</comment>
<organism evidence="1 2">
    <name type="scientific">Allacma fusca</name>
    <dbReference type="NCBI Taxonomy" id="39272"/>
    <lineage>
        <taxon>Eukaryota</taxon>
        <taxon>Metazoa</taxon>
        <taxon>Ecdysozoa</taxon>
        <taxon>Arthropoda</taxon>
        <taxon>Hexapoda</taxon>
        <taxon>Collembola</taxon>
        <taxon>Symphypleona</taxon>
        <taxon>Sminthuridae</taxon>
        <taxon>Allacma</taxon>
    </lineage>
</organism>
<proteinExistence type="predicted"/>
<feature type="non-terminal residue" evidence="1">
    <location>
        <position position="33"/>
    </location>
</feature>
<protein>
    <submittedName>
        <fullName evidence="1">Uncharacterized protein</fullName>
    </submittedName>
</protein>
<dbReference type="EMBL" id="CAJVCH010558432">
    <property type="protein sequence ID" value="CAG7830999.1"/>
    <property type="molecule type" value="Genomic_DNA"/>
</dbReference>
<dbReference type="AlphaFoldDB" id="A0A8J2PRM0"/>
<keyword evidence="2" id="KW-1185">Reference proteome</keyword>